<feature type="region of interest" description="Disordered" evidence="1">
    <location>
        <begin position="1"/>
        <end position="52"/>
    </location>
</feature>
<dbReference type="Proteomes" id="UP001054837">
    <property type="component" value="Unassembled WGS sequence"/>
</dbReference>
<organism evidence="2 3">
    <name type="scientific">Caerostris darwini</name>
    <dbReference type="NCBI Taxonomy" id="1538125"/>
    <lineage>
        <taxon>Eukaryota</taxon>
        <taxon>Metazoa</taxon>
        <taxon>Ecdysozoa</taxon>
        <taxon>Arthropoda</taxon>
        <taxon>Chelicerata</taxon>
        <taxon>Arachnida</taxon>
        <taxon>Araneae</taxon>
        <taxon>Araneomorphae</taxon>
        <taxon>Entelegynae</taxon>
        <taxon>Araneoidea</taxon>
        <taxon>Araneidae</taxon>
        <taxon>Caerostris</taxon>
    </lineage>
</organism>
<evidence type="ECO:0000313" key="2">
    <source>
        <dbReference type="EMBL" id="GIY05974.1"/>
    </source>
</evidence>
<reference evidence="2 3" key="1">
    <citation type="submission" date="2021-06" db="EMBL/GenBank/DDBJ databases">
        <title>Caerostris darwini draft genome.</title>
        <authorList>
            <person name="Kono N."/>
            <person name="Arakawa K."/>
        </authorList>
    </citation>
    <scope>NUCLEOTIDE SEQUENCE [LARGE SCALE GENOMIC DNA]</scope>
</reference>
<name>A0AAV4Q998_9ARAC</name>
<gene>
    <name evidence="2" type="ORF">CDAR_297151</name>
</gene>
<dbReference type="EMBL" id="BPLQ01004155">
    <property type="protein sequence ID" value="GIY05974.1"/>
    <property type="molecule type" value="Genomic_DNA"/>
</dbReference>
<sequence length="172" mass="19321">MGASIHMGVDPQRMHTHMERNNGTQSTLRHNGRNTHYDMPIPKKRSLSRSKEKQIAPILPVSSLLRRKKCENIACRPNHLLQESPVRFADCGQRVLSAGCGHFPYITVLLLALFLAGRSDSGCDPGVDRTEIILLSIGTSLKRRHVAYRLEEAAPCLDYFWLGMYAGIKRSP</sequence>
<evidence type="ECO:0000313" key="3">
    <source>
        <dbReference type="Proteomes" id="UP001054837"/>
    </source>
</evidence>
<dbReference type="AlphaFoldDB" id="A0AAV4Q998"/>
<evidence type="ECO:0000256" key="1">
    <source>
        <dbReference type="SAM" id="MobiDB-lite"/>
    </source>
</evidence>
<keyword evidence="3" id="KW-1185">Reference proteome</keyword>
<proteinExistence type="predicted"/>
<accession>A0AAV4Q998</accession>
<comment type="caution">
    <text evidence="2">The sequence shown here is derived from an EMBL/GenBank/DDBJ whole genome shotgun (WGS) entry which is preliminary data.</text>
</comment>
<protein>
    <submittedName>
        <fullName evidence="2">Uncharacterized protein</fullName>
    </submittedName>
</protein>